<dbReference type="EMBL" id="CP015136">
    <property type="protein sequence ID" value="AMY12488.1"/>
    <property type="molecule type" value="Genomic_DNA"/>
</dbReference>
<dbReference type="GO" id="GO:0003677">
    <property type="term" value="F:DNA binding"/>
    <property type="evidence" value="ECO:0007669"/>
    <property type="project" value="InterPro"/>
</dbReference>
<dbReference type="SUPFAM" id="SSF53041">
    <property type="entry name" value="Resolvase-like"/>
    <property type="match status" value="1"/>
</dbReference>
<dbReference type="Pfam" id="PF00239">
    <property type="entry name" value="Resolvase"/>
    <property type="match status" value="1"/>
</dbReference>
<reference evidence="3" key="2">
    <citation type="submission" date="2016-04" db="EMBL/GenBank/DDBJ databases">
        <title>First Complete Genome Sequence of a Subdivision 6 Acidobacterium.</title>
        <authorList>
            <person name="Huang S."/>
            <person name="Vieira S."/>
            <person name="Bunk B."/>
            <person name="Riedel T."/>
            <person name="Sproeer C."/>
            <person name="Overmann J."/>
        </authorList>
    </citation>
    <scope>NUCLEOTIDE SEQUENCE [LARGE SCALE GENOMIC DNA]</scope>
    <source>
        <strain evidence="3">DSM 100886 HEG_-6_39</strain>
    </source>
</reference>
<dbReference type="InterPro" id="IPR006119">
    <property type="entry name" value="Resolv_N"/>
</dbReference>
<dbReference type="Gene3D" id="3.40.50.1390">
    <property type="entry name" value="Resolvase, N-terminal catalytic domain"/>
    <property type="match status" value="1"/>
</dbReference>
<sequence length="74" mass="8316">MMRLHFVVVFNLTRFARDKYDHFALRSHLQSLGISLRSATEPVDDTSTGKLMEGVLAAFAQFDNDFARTARGPA</sequence>
<feature type="domain" description="Resolvase/invertase-type recombinase catalytic" evidence="1">
    <location>
        <begin position="6"/>
        <end position="68"/>
    </location>
</feature>
<name>A0A143PWA6_LUTPR</name>
<proteinExistence type="predicted"/>
<evidence type="ECO:0000313" key="2">
    <source>
        <dbReference type="EMBL" id="AMY12488.1"/>
    </source>
</evidence>
<dbReference type="KEGG" id="abac:LuPra_05764"/>
<gene>
    <name evidence="2" type="ORF">LuPra_05764</name>
</gene>
<organism evidence="2 3">
    <name type="scientific">Luteitalea pratensis</name>
    <dbReference type="NCBI Taxonomy" id="1855912"/>
    <lineage>
        <taxon>Bacteria</taxon>
        <taxon>Pseudomonadati</taxon>
        <taxon>Acidobacteriota</taxon>
        <taxon>Vicinamibacteria</taxon>
        <taxon>Vicinamibacterales</taxon>
        <taxon>Vicinamibacteraceae</taxon>
        <taxon>Luteitalea</taxon>
    </lineage>
</organism>
<reference evidence="2 3" key="1">
    <citation type="journal article" date="2016" name="Genome Announc.">
        <title>First Complete Genome Sequence of a Subdivision 6 Acidobacterium Strain.</title>
        <authorList>
            <person name="Huang S."/>
            <person name="Vieira S."/>
            <person name="Bunk B."/>
            <person name="Riedel T."/>
            <person name="Sproer C."/>
            <person name="Overmann J."/>
        </authorList>
    </citation>
    <scope>NUCLEOTIDE SEQUENCE [LARGE SCALE GENOMIC DNA]</scope>
    <source>
        <strain evidence="3">DSM 100886 HEG_-6_39</strain>
    </source>
</reference>
<dbReference type="OrthoDB" id="9815006at2"/>
<dbReference type="InterPro" id="IPR036162">
    <property type="entry name" value="Resolvase-like_N_sf"/>
</dbReference>
<dbReference type="GO" id="GO:0000150">
    <property type="term" value="F:DNA strand exchange activity"/>
    <property type="evidence" value="ECO:0007669"/>
    <property type="project" value="InterPro"/>
</dbReference>
<evidence type="ECO:0000259" key="1">
    <source>
        <dbReference type="Pfam" id="PF00239"/>
    </source>
</evidence>
<dbReference type="Proteomes" id="UP000076079">
    <property type="component" value="Chromosome"/>
</dbReference>
<keyword evidence="3" id="KW-1185">Reference proteome</keyword>
<dbReference type="RefSeq" id="WP_157899810.1">
    <property type="nucleotide sequence ID" value="NZ_CP015136.1"/>
</dbReference>
<accession>A0A143PWA6</accession>
<dbReference type="AlphaFoldDB" id="A0A143PWA6"/>
<evidence type="ECO:0000313" key="3">
    <source>
        <dbReference type="Proteomes" id="UP000076079"/>
    </source>
</evidence>
<protein>
    <recommendedName>
        <fullName evidence="1">Resolvase/invertase-type recombinase catalytic domain-containing protein</fullName>
    </recommendedName>
</protein>